<evidence type="ECO:0000313" key="4">
    <source>
        <dbReference type="Proteomes" id="UP000700596"/>
    </source>
</evidence>
<comment type="caution">
    <text evidence="3">The sequence shown here is derived from an EMBL/GenBank/DDBJ whole genome shotgun (WGS) entry which is preliminary data.</text>
</comment>
<keyword evidence="2" id="KW-0732">Signal</keyword>
<evidence type="ECO:0000256" key="2">
    <source>
        <dbReference type="SAM" id="SignalP"/>
    </source>
</evidence>
<evidence type="ECO:0000256" key="1">
    <source>
        <dbReference type="SAM" id="MobiDB-lite"/>
    </source>
</evidence>
<feature type="signal peptide" evidence="2">
    <location>
        <begin position="1"/>
        <end position="17"/>
    </location>
</feature>
<feature type="chain" id="PRO_5040145715" evidence="2">
    <location>
        <begin position="18"/>
        <end position="233"/>
    </location>
</feature>
<feature type="compositionally biased region" description="Gly residues" evidence="1">
    <location>
        <begin position="63"/>
        <end position="99"/>
    </location>
</feature>
<keyword evidence="4" id="KW-1185">Reference proteome</keyword>
<sequence length="233" mass="23413">MKLLLPLLSLLTTQTLAQLPTPTPTLATAPLNIPRPFSSNPAQWSSIYSSLVSVSAIPTTGSWGPGSGPWGPGNGKPGNNGPGRGPGGQPWGGSTGCGPWGTSNWGPWSEWSTRSEWRTNGPWTNWWGGSACPGTDWPGWTLGPWKTDAPWTGWKGCTAVTTGSSVVVVTVSGTPITSVQFAVQVAQAEGTGTGAGVVTTPAGAGGSKGAAPIKTGAPLAAVAGVVFGLAVGL</sequence>
<gene>
    <name evidence="3" type="ORF">B0J11DRAFT_154992</name>
</gene>
<dbReference type="EMBL" id="JAGMWT010000002">
    <property type="protein sequence ID" value="KAH7135206.1"/>
    <property type="molecule type" value="Genomic_DNA"/>
</dbReference>
<dbReference type="Proteomes" id="UP000700596">
    <property type="component" value="Unassembled WGS sequence"/>
</dbReference>
<name>A0A9P9EER4_9PLEO</name>
<accession>A0A9P9EER4</accession>
<proteinExistence type="predicted"/>
<feature type="region of interest" description="Disordered" evidence="1">
    <location>
        <begin position="62"/>
        <end position="103"/>
    </location>
</feature>
<reference evidence="3" key="1">
    <citation type="journal article" date="2021" name="Nat. Commun.">
        <title>Genetic determinants of endophytism in the Arabidopsis root mycobiome.</title>
        <authorList>
            <person name="Mesny F."/>
            <person name="Miyauchi S."/>
            <person name="Thiergart T."/>
            <person name="Pickel B."/>
            <person name="Atanasova L."/>
            <person name="Karlsson M."/>
            <person name="Huettel B."/>
            <person name="Barry K.W."/>
            <person name="Haridas S."/>
            <person name="Chen C."/>
            <person name="Bauer D."/>
            <person name="Andreopoulos W."/>
            <person name="Pangilinan J."/>
            <person name="LaButti K."/>
            <person name="Riley R."/>
            <person name="Lipzen A."/>
            <person name="Clum A."/>
            <person name="Drula E."/>
            <person name="Henrissat B."/>
            <person name="Kohler A."/>
            <person name="Grigoriev I.V."/>
            <person name="Martin F.M."/>
            <person name="Hacquard S."/>
        </authorList>
    </citation>
    <scope>NUCLEOTIDE SEQUENCE</scope>
    <source>
        <strain evidence="3">MPI-CAGE-CH-0243</strain>
    </source>
</reference>
<evidence type="ECO:0000313" key="3">
    <source>
        <dbReference type="EMBL" id="KAH7135206.1"/>
    </source>
</evidence>
<dbReference type="AlphaFoldDB" id="A0A9P9EER4"/>
<organism evidence="3 4">
    <name type="scientific">Dendryphion nanum</name>
    <dbReference type="NCBI Taxonomy" id="256645"/>
    <lineage>
        <taxon>Eukaryota</taxon>
        <taxon>Fungi</taxon>
        <taxon>Dikarya</taxon>
        <taxon>Ascomycota</taxon>
        <taxon>Pezizomycotina</taxon>
        <taxon>Dothideomycetes</taxon>
        <taxon>Pleosporomycetidae</taxon>
        <taxon>Pleosporales</taxon>
        <taxon>Torulaceae</taxon>
        <taxon>Dendryphion</taxon>
    </lineage>
</organism>
<dbReference type="OrthoDB" id="3946332at2759"/>
<protein>
    <submittedName>
        <fullName evidence="3">Uncharacterized protein</fullName>
    </submittedName>
</protein>